<feature type="domain" description="Thiolase C-terminal" evidence="6">
    <location>
        <begin position="267"/>
        <end position="387"/>
    </location>
</feature>
<comment type="similarity">
    <text evidence="1 4">Belongs to the thiolase-like superfamily. Thiolase family.</text>
</comment>
<evidence type="ECO:0000256" key="4">
    <source>
        <dbReference type="RuleBase" id="RU003557"/>
    </source>
</evidence>
<dbReference type="SUPFAM" id="SSF53901">
    <property type="entry name" value="Thiolase-like"/>
    <property type="match status" value="2"/>
</dbReference>
<dbReference type="InterPro" id="IPR020616">
    <property type="entry name" value="Thiolase_N"/>
</dbReference>
<dbReference type="PANTHER" id="PTHR43365:SF1">
    <property type="entry name" value="ACETYL-COA C-ACYLTRANSFERASE"/>
    <property type="match status" value="1"/>
</dbReference>
<accession>A0ABP7F9B5</accession>
<keyword evidence="8" id="KW-1185">Reference proteome</keyword>
<dbReference type="InterPro" id="IPR020610">
    <property type="entry name" value="Thiolase_AS"/>
</dbReference>
<gene>
    <name evidence="7" type="ORF">GCM10022402_13040</name>
</gene>
<protein>
    <submittedName>
        <fullName evidence="7">Steroid 3-ketoacyl-CoA thiolase</fullName>
    </submittedName>
</protein>
<keyword evidence="3 4" id="KW-0012">Acyltransferase</keyword>
<dbReference type="EMBL" id="BAABDD010000004">
    <property type="protein sequence ID" value="GAA3734090.1"/>
    <property type="molecule type" value="Genomic_DNA"/>
</dbReference>
<dbReference type="Pfam" id="PF02803">
    <property type="entry name" value="Thiolase_C"/>
    <property type="match status" value="1"/>
</dbReference>
<evidence type="ECO:0000259" key="5">
    <source>
        <dbReference type="Pfam" id="PF00108"/>
    </source>
</evidence>
<evidence type="ECO:0000313" key="8">
    <source>
        <dbReference type="Proteomes" id="UP001500908"/>
    </source>
</evidence>
<proteinExistence type="inferred from homology"/>
<evidence type="ECO:0000313" key="7">
    <source>
        <dbReference type="EMBL" id="GAA3734090.1"/>
    </source>
</evidence>
<dbReference type="RefSeq" id="WP_344968365.1">
    <property type="nucleotide sequence ID" value="NZ_BAABDD010000004.1"/>
</dbReference>
<organism evidence="7 8">
    <name type="scientific">Salinactinospora qingdaonensis</name>
    <dbReference type="NCBI Taxonomy" id="702744"/>
    <lineage>
        <taxon>Bacteria</taxon>
        <taxon>Bacillati</taxon>
        <taxon>Actinomycetota</taxon>
        <taxon>Actinomycetes</taxon>
        <taxon>Streptosporangiales</taxon>
        <taxon>Nocardiopsidaceae</taxon>
        <taxon>Salinactinospora</taxon>
    </lineage>
</organism>
<sequence length="389" mass="41523">MTQPVIVEAVRTPLGKRGRSLAGLKGVALLRHVLVEVIRRAGVEPGQIDEIIGGCVTQVGEQSLNVTRNAWLNTGLDYRVGCSTVDVSCGSAQQANHLVAGLIAAGGIEVGIACGVEAMSRVPLGANLYNGPGHYKTKDYVWDDPPKAQFGGAERIALREQMTREEVDAFGVLSQQRATRAWAEGRFDREVAPIEAPVLDADGQETGQWHTVERDEGLRETTQADLAGLRPNVADGVHTPGTTSQVSDGACAVLWMSQERAAELGLRPRARLLHQVVTGSDPYYLLDGPVEATAKLLRRSGMEIGDIDRYEVNEAFAAVPMTWARTYKADMDRLNVNGGAIALGHPVGATGARLITSALHELERSDGETALISMCCGGALGTASLLQRV</sequence>
<dbReference type="PROSITE" id="PS00099">
    <property type="entry name" value="THIOLASE_3"/>
    <property type="match status" value="1"/>
</dbReference>
<dbReference type="NCBIfam" id="TIGR01930">
    <property type="entry name" value="AcCoA-C-Actrans"/>
    <property type="match status" value="1"/>
</dbReference>
<feature type="domain" description="Thiolase N-terminal" evidence="5">
    <location>
        <begin position="5"/>
        <end position="258"/>
    </location>
</feature>
<dbReference type="InterPro" id="IPR002155">
    <property type="entry name" value="Thiolase"/>
</dbReference>
<dbReference type="CDD" id="cd00751">
    <property type="entry name" value="thiolase"/>
    <property type="match status" value="1"/>
</dbReference>
<evidence type="ECO:0000259" key="6">
    <source>
        <dbReference type="Pfam" id="PF02803"/>
    </source>
</evidence>
<dbReference type="InterPro" id="IPR020617">
    <property type="entry name" value="Thiolase_C"/>
</dbReference>
<name>A0ABP7F9B5_9ACTN</name>
<dbReference type="PROSITE" id="PS00737">
    <property type="entry name" value="THIOLASE_2"/>
    <property type="match status" value="1"/>
</dbReference>
<dbReference type="InterPro" id="IPR020613">
    <property type="entry name" value="Thiolase_CS"/>
</dbReference>
<dbReference type="Pfam" id="PF00108">
    <property type="entry name" value="Thiolase_N"/>
    <property type="match status" value="1"/>
</dbReference>
<evidence type="ECO:0000256" key="1">
    <source>
        <dbReference type="ARBA" id="ARBA00010982"/>
    </source>
</evidence>
<evidence type="ECO:0000256" key="2">
    <source>
        <dbReference type="ARBA" id="ARBA00022679"/>
    </source>
</evidence>
<comment type="caution">
    <text evidence="7">The sequence shown here is derived from an EMBL/GenBank/DDBJ whole genome shotgun (WGS) entry which is preliminary data.</text>
</comment>
<evidence type="ECO:0000256" key="3">
    <source>
        <dbReference type="ARBA" id="ARBA00023315"/>
    </source>
</evidence>
<dbReference type="NCBIfam" id="NF005889">
    <property type="entry name" value="PRK07850.1"/>
    <property type="match status" value="1"/>
</dbReference>
<dbReference type="InterPro" id="IPR016039">
    <property type="entry name" value="Thiolase-like"/>
</dbReference>
<dbReference type="PIRSF" id="PIRSF000429">
    <property type="entry name" value="Ac-CoA_Ac_transf"/>
    <property type="match status" value="1"/>
</dbReference>
<dbReference type="Gene3D" id="3.40.47.10">
    <property type="match status" value="2"/>
</dbReference>
<dbReference type="PANTHER" id="PTHR43365">
    <property type="entry name" value="BLR7806 PROTEIN"/>
    <property type="match status" value="1"/>
</dbReference>
<reference evidence="8" key="1">
    <citation type="journal article" date="2019" name="Int. J. Syst. Evol. Microbiol.">
        <title>The Global Catalogue of Microorganisms (GCM) 10K type strain sequencing project: providing services to taxonomists for standard genome sequencing and annotation.</title>
        <authorList>
            <consortium name="The Broad Institute Genomics Platform"/>
            <consortium name="The Broad Institute Genome Sequencing Center for Infectious Disease"/>
            <person name="Wu L."/>
            <person name="Ma J."/>
        </authorList>
    </citation>
    <scope>NUCLEOTIDE SEQUENCE [LARGE SCALE GENOMIC DNA]</scope>
    <source>
        <strain evidence="8">JCM 17137</strain>
    </source>
</reference>
<dbReference type="Proteomes" id="UP001500908">
    <property type="component" value="Unassembled WGS sequence"/>
</dbReference>
<keyword evidence="2 4" id="KW-0808">Transferase</keyword>